<sequence length="470" mass="50388">MITFPSDRELLSLIFSIASSALGGGILAYPYAFALSGTVGGTVLLGVVTIFSIIGNWAIVLSIDHLAPEVTSYQGLMKSVFGRIGEVAAVLSSFLFCYGTSLAYLIFIGNNLSPVLNFFFLSDSSPVGVSPPVSPPSMGAFDVGGIAGGVGGGVGSITGVDGDYFTIHKKMVLVIYSLMLILPLCCLRRMQELSYTCIISIGCIVYLSLTILGLSFMGAIDHNGNETFKIDISSNNLVAEELTHVVLVGAGIKFLHAMPLMSFSFQSHVTTPPLYAEMVEKTPERMYTAIFWATLLISALYFTVGFFGYLTFGGEVLLTSETGSDILTMYAPNGTIVLGHLCVTFIATFAFPMLQFVARLSVLDVLQKVLDPPYNIEEDNNIYYGVTFLYFFSCLGLSLVFTSIEVVLALLGGTVVIALMLFLPGLLVLTQGMNSASTFKSVGAFIIGFFMISFGLFVSSLSIAFFVDST</sequence>
<evidence type="ECO:0000256" key="3">
    <source>
        <dbReference type="ARBA" id="ARBA00022989"/>
    </source>
</evidence>
<feature type="transmembrane region" description="Helical" evidence="5">
    <location>
        <begin position="442"/>
        <end position="467"/>
    </location>
</feature>
<protein>
    <recommendedName>
        <fullName evidence="6">Amino acid transporter transmembrane domain-containing protein</fullName>
    </recommendedName>
</protein>
<evidence type="ECO:0000313" key="7">
    <source>
        <dbReference type="EMBL" id="CAE2276346.1"/>
    </source>
</evidence>
<dbReference type="GO" id="GO:0016020">
    <property type="term" value="C:membrane"/>
    <property type="evidence" value="ECO:0007669"/>
    <property type="project" value="UniProtKB-SubCell"/>
</dbReference>
<feature type="transmembrane region" description="Helical" evidence="5">
    <location>
        <begin position="171"/>
        <end position="187"/>
    </location>
</feature>
<feature type="transmembrane region" description="Helical" evidence="5">
    <location>
        <begin position="12"/>
        <end position="31"/>
    </location>
</feature>
<evidence type="ECO:0000256" key="1">
    <source>
        <dbReference type="ARBA" id="ARBA00004141"/>
    </source>
</evidence>
<feature type="domain" description="Amino acid transporter transmembrane" evidence="6">
    <location>
        <begin position="11"/>
        <end position="464"/>
    </location>
</feature>
<comment type="subcellular location">
    <subcellularLocation>
        <location evidence="1">Membrane</location>
        <topology evidence="1">Multi-pass membrane protein</topology>
    </subcellularLocation>
</comment>
<feature type="transmembrane region" description="Helical" evidence="5">
    <location>
        <begin position="382"/>
        <end position="401"/>
    </location>
</feature>
<feature type="transmembrane region" description="Helical" evidence="5">
    <location>
        <begin position="43"/>
        <end position="63"/>
    </location>
</feature>
<dbReference type="Pfam" id="PF01490">
    <property type="entry name" value="Aa_trans"/>
    <property type="match status" value="1"/>
</dbReference>
<organism evidence="7">
    <name type="scientific">Paramoeba aestuarina</name>
    <dbReference type="NCBI Taxonomy" id="180227"/>
    <lineage>
        <taxon>Eukaryota</taxon>
        <taxon>Amoebozoa</taxon>
        <taxon>Discosea</taxon>
        <taxon>Flabellinia</taxon>
        <taxon>Dactylopodida</taxon>
        <taxon>Paramoebidae</taxon>
        <taxon>Paramoeba</taxon>
    </lineage>
</organism>
<evidence type="ECO:0000259" key="6">
    <source>
        <dbReference type="Pfam" id="PF01490"/>
    </source>
</evidence>
<accession>A0A7S4JWM9</accession>
<feature type="transmembrane region" description="Helical" evidence="5">
    <location>
        <begin position="286"/>
        <end position="310"/>
    </location>
</feature>
<feature type="transmembrane region" description="Helical" evidence="5">
    <location>
        <begin position="407"/>
        <end position="430"/>
    </location>
</feature>
<name>A0A7S4JWM9_9EUKA</name>
<dbReference type="AlphaFoldDB" id="A0A7S4JWM9"/>
<keyword evidence="2 5" id="KW-0812">Transmembrane</keyword>
<feature type="transmembrane region" description="Helical" evidence="5">
    <location>
        <begin position="199"/>
        <end position="220"/>
    </location>
</feature>
<feature type="transmembrane region" description="Helical" evidence="5">
    <location>
        <begin position="330"/>
        <end position="351"/>
    </location>
</feature>
<dbReference type="EMBL" id="HBKR01004007">
    <property type="protein sequence ID" value="CAE2276346.1"/>
    <property type="molecule type" value="Transcribed_RNA"/>
</dbReference>
<evidence type="ECO:0000256" key="4">
    <source>
        <dbReference type="ARBA" id="ARBA00023136"/>
    </source>
</evidence>
<gene>
    <name evidence="7" type="ORF">NAES01612_LOCUS2666</name>
</gene>
<keyword evidence="4 5" id="KW-0472">Membrane</keyword>
<keyword evidence="3 5" id="KW-1133">Transmembrane helix</keyword>
<dbReference type="GO" id="GO:0015179">
    <property type="term" value="F:L-amino acid transmembrane transporter activity"/>
    <property type="evidence" value="ECO:0007669"/>
    <property type="project" value="TreeGrafter"/>
</dbReference>
<dbReference type="InterPro" id="IPR013057">
    <property type="entry name" value="AA_transpt_TM"/>
</dbReference>
<proteinExistence type="predicted"/>
<feature type="transmembrane region" description="Helical" evidence="5">
    <location>
        <begin position="84"/>
        <end position="107"/>
    </location>
</feature>
<reference evidence="7" key="1">
    <citation type="submission" date="2021-01" db="EMBL/GenBank/DDBJ databases">
        <authorList>
            <person name="Corre E."/>
            <person name="Pelletier E."/>
            <person name="Niang G."/>
            <person name="Scheremetjew M."/>
            <person name="Finn R."/>
            <person name="Kale V."/>
            <person name="Holt S."/>
            <person name="Cochrane G."/>
            <person name="Meng A."/>
            <person name="Brown T."/>
            <person name="Cohen L."/>
        </authorList>
    </citation>
    <scope>NUCLEOTIDE SEQUENCE</scope>
    <source>
        <strain evidence="7">SoJaBio B1-5/56/2</strain>
    </source>
</reference>
<evidence type="ECO:0000256" key="2">
    <source>
        <dbReference type="ARBA" id="ARBA00022692"/>
    </source>
</evidence>
<evidence type="ECO:0000256" key="5">
    <source>
        <dbReference type="SAM" id="Phobius"/>
    </source>
</evidence>
<dbReference type="PANTHER" id="PTHR22950">
    <property type="entry name" value="AMINO ACID TRANSPORTER"/>
    <property type="match status" value="1"/>
</dbReference>